<reference evidence="2" key="1">
    <citation type="journal article" date="2014" name="PLoS ONE">
        <title>Transcriptome-Based Identification of ABC Transporters in the Western Tarnished Plant Bug Lygus hesperus.</title>
        <authorList>
            <person name="Hull J.J."/>
            <person name="Chaney K."/>
            <person name="Geib S.M."/>
            <person name="Fabrick J.A."/>
            <person name="Brent C.S."/>
            <person name="Walsh D."/>
            <person name="Lavine L.C."/>
        </authorList>
    </citation>
    <scope>NUCLEOTIDE SEQUENCE</scope>
</reference>
<name>A0A0A9XHL8_LYGHE</name>
<dbReference type="AlphaFoldDB" id="A0A0A9XHL8"/>
<feature type="compositionally biased region" description="Basic residues" evidence="1">
    <location>
        <begin position="1"/>
        <end position="11"/>
    </location>
</feature>
<accession>A0A0A9XHL8</accession>
<evidence type="ECO:0000256" key="1">
    <source>
        <dbReference type="SAM" id="MobiDB-lite"/>
    </source>
</evidence>
<proteinExistence type="predicted"/>
<organism evidence="2">
    <name type="scientific">Lygus hesperus</name>
    <name type="common">Western plant bug</name>
    <dbReference type="NCBI Taxonomy" id="30085"/>
    <lineage>
        <taxon>Eukaryota</taxon>
        <taxon>Metazoa</taxon>
        <taxon>Ecdysozoa</taxon>
        <taxon>Arthropoda</taxon>
        <taxon>Hexapoda</taxon>
        <taxon>Insecta</taxon>
        <taxon>Pterygota</taxon>
        <taxon>Neoptera</taxon>
        <taxon>Paraneoptera</taxon>
        <taxon>Hemiptera</taxon>
        <taxon>Heteroptera</taxon>
        <taxon>Panheteroptera</taxon>
        <taxon>Cimicomorpha</taxon>
        <taxon>Miridae</taxon>
        <taxon>Mirini</taxon>
        <taxon>Lygus</taxon>
    </lineage>
</organism>
<feature type="compositionally biased region" description="Polar residues" evidence="1">
    <location>
        <begin position="50"/>
        <end position="81"/>
    </location>
</feature>
<keyword evidence="2" id="KW-0675">Receptor</keyword>
<sequence length="195" mass="21870">MEPKSMSKRYKQQTPTPRKPFTLTFTPKRPIRASKFPHGIHSSSIDEPHQSGNSLHTSINTEGTLRPSNRDISPPQKTNELPSDADTPLRNLAQYPIQTDSTINPSHLRSHTTIEEVVSRINTSSNSQLISEISPTHNLTMLASSCELATQLASQSSNKYLKLTQHGIIIKKRGFADKHADEYVMILDSKRLIPY</sequence>
<feature type="non-terminal residue" evidence="2">
    <location>
        <position position="195"/>
    </location>
</feature>
<protein>
    <submittedName>
        <fullName evidence="2">Mineralocorticoid receptor</fullName>
    </submittedName>
</protein>
<dbReference type="EMBL" id="GBHO01027034">
    <property type="protein sequence ID" value="JAG16570.1"/>
    <property type="molecule type" value="Transcribed_RNA"/>
</dbReference>
<gene>
    <name evidence="2" type="primary">NR3C2</name>
    <name evidence="2" type="ORF">CM83_101425</name>
</gene>
<feature type="region of interest" description="Disordered" evidence="1">
    <location>
        <begin position="1"/>
        <end position="88"/>
    </location>
</feature>
<reference evidence="2" key="2">
    <citation type="submission" date="2014-07" db="EMBL/GenBank/DDBJ databases">
        <authorList>
            <person name="Hull J."/>
        </authorList>
    </citation>
    <scope>NUCLEOTIDE SEQUENCE</scope>
</reference>
<evidence type="ECO:0000313" key="2">
    <source>
        <dbReference type="EMBL" id="JAG16570.1"/>
    </source>
</evidence>